<dbReference type="InterPro" id="IPR038765">
    <property type="entry name" value="Papain-like_cys_pep_sf"/>
</dbReference>
<dbReference type="EMBL" id="CAKMRJ010005412">
    <property type="protein sequence ID" value="CAH1440284.1"/>
    <property type="molecule type" value="Genomic_DNA"/>
</dbReference>
<reference evidence="1 2" key="1">
    <citation type="submission" date="2022-01" db="EMBL/GenBank/DDBJ databases">
        <authorList>
            <person name="Xiong W."/>
            <person name="Schranz E."/>
        </authorList>
    </citation>
    <scope>NUCLEOTIDE SEQUENCE [LARGE SCALE GENOMIC DNA]</scope>
</reference>
<gene>
    <name evidence="1" type="ORF">LVIROSA_LOCUS26429</name>
</gene>
<dbReference type="Gene3D" id="3.40.395.10">
    <property type="entry name" value="Adenoviral Proteinase, Chain A"/>
    <property type="match status" value="1"/>
</dbReference>
<accession>A0AAU9NR14</accession>
<comment type="caution">
    <text evidence="1">The sequence shown here is derived from an EMBL/GenBank/DDBJ whole genome shotgun (WGS) entry which is preliminary data.</text>
</comment>
<protein>
    <recommendedName>
        <fullName evidence="3">Ubiquitin-like protease family profile domain-containing protein</fullName>
    </recommendedName>
</protein>
<dbReference type="Proteomes" id="UP001157418">
    <property type="component" value="Unassembled WGS sequence"/>
</dbReference>
<dbReference type="SUPFAM" id="SSF54001">
    <property type="entry name" value="Cysteine proteinases"/>
    <property type="match status" value="1"/>
</dbReference>
<evidence type="ECO:0000313" key="1">
    <source>
        <dbReference type="EMBL" id="CAH1440284.1"/>
    </source>
</evidence>
<evidence type="ECO:0000313" key="2">
    <source>
        <dbReference type="Proteomes" id="UP001157418"/>
    </source>
</evidence>
<dbReference type="AlphaFoldDB" id="A0AAU9NR14"/>
<organism evidence="1 2">
    <name type="scientific">Lactuca virosa</name>
    <dbReference type="NCBI Taxonomy" id="75947"/>
    <lineage>
        <taxon>Eukaryota</taxon>
        <taxon>Viridiplantae</taxon>
        <taxon>Streptophyta</taxon>
        <taxon>Embryophyta</taxon>
        <taxon>Tracheophyta</taxon>
        <taxon>Spermatophyta</taxon>
        <taxon>Magnoliopsida</taxon>
        <taxon>eudicotyledons</taxon>
        <taxon>Gunneridae</taxon>
        <taxon>Pentapetalae</taxon>
        <taxon>asterids</taxon>
        <taxon>campanulids</taxon>
        <taxon>Asterales</taxon>
        <taxon>Asteraceae</taxon>
        <taxon>Cichorioideae</taxon>
        <taxon>Cichorieae</taxon>
        <taxon>Lactucinae</taxon>
        <taxon>Lactuca</taxon>
    </lineage>
</organism>
<sequence length="237" mass="28197">MLPPVRRSPYVIRVVPIDTTLTKEENIISNWVLSLVEDPMDNLFLSISGQRGERHMFESLYPHEHLFYGTIDCFVDVLNYDERARNKDTPSCFFFKTCILNPGYMHIKGTKSEEEYKNFKENVLQCLGVSEDRRCLKGFDMVFFPTCSNNHYFVFVYDFKNRKAVILDNLLYSSSDEAYPHLIYNLKYMFGRYLLKINHNMAFSVQYEIDFFDQYMTWKTRGNSRLWHIFDEAHGNL</sequence>
<proteinExistence type="predicted"/>
<keyword evidence="2" id="KW-1185">Reference proteome</keyword>
<name>A0AAU9NR14_9ASTR</name>
<evidence type="ECO:0008006" key="3">
    <source>
        <dbReference type="Google" id="ProtNLM"/>
    </source>
</evidence>